<evidence type="ECO:0000256" key="1">
    <source>
        <dbReference type="SAM" id="MobiDB-lite"/>
    </source>
</evidence>
<reference evidence="2 3" key="1">
    <citation type="submission" date="2018-12" db="EMBL/GenBank/DDBJ databases">
        <title>Complete Genome Sequence of Glutamicibacter creatinolyticus strain LGCM259,isolated from an abscess of a 12-year-old mare in Italy.</title>
        <authorList>
            <person name="Santos R.G."/>
            <person name="Silva A.L."/>
            <person name="Seyffert N."/>
            <person name="Castro T.L.P."/>
            <person name="Attili A.R."/>
            <person name="Rifici C."/>
            <person name="Mazzullo G."/>
            <person name="Brenig B."/>
            <person name="Venanzi F."/>
            <person name="Azevedo V."/>
        </authorList>
    </citation>
    <scope>NUCLEOTIDE SEQUENCE [LARGE SCALE GENOMIC DNA]</scope>
    <source>
        <strain evidence="2 3">LGCM 259</strain>
    </source>
</reference>
<dbReference type="KEGG" id="gcr:GcLGCM259_0508"/>
<feature type="region of interest" description="Disordered" evidence="1">
    <location>
        <begin position="205"/>
        <end position="248"/>
    </location>
</feature>
<dbReference type="EMBL" id="CP034412">
    <property type="protein sequence ID" value="QCY46273.1"/>
    <property type="molecule type" value="Genomic_DNA"/>
</dbReference>
<evidence type="ECO:0000313" key="2">
    <source>
        <dbReference type="EMBL" id="QCY46273.1"/>
    </source>
</evidence>
<name>A0A5B7WTC2_9MICC</name>
<dbReference type="InterPro" id="IPR025449">
    <property type="entry name" value="JetB"/>
</dbReference>
<gene>
    <name evidence="2" type="ORF">GcLGCM259_0508</name>
</gene>
<proteinExistence type="predicted"/>
<protein>
    <recommendedName>
        <fullName evidence="4">DUF4194 domain-containing protein</fullName>
    </recommendedName>
</protein>
<accession>A0A5B7WTC2</accession>
<dbReference type="Proteomes" id="UP000307000">
    <property type="component" value="Chromosome"/>
</dbReference>
<keyword evidence="3" id="KW-1185">Reference proteome</keyword>
<sequence>MSTSTVNPETITEPLFDGDTGSFPVQLRQLLVKLLRGPYLDGAVDPAGWQLLLDQRAAITGYVSEIFLGLSIDPERKIAMLNPVDVDLPHSAPIAPRRGLKRDETLLALRLRLLLEQHSGSGTDAVISRTAMHEILAEHRTASDRDDKRFAESCDAAIGRLNTLRLITGTELVDEYRISPALAMALPIASIQDIPGYIAAIDNTEAQPALPDQPGEGHQGQLAEDPDEPPLPGGGDARISDESQMVQE</sequence>
<evidence type="ECO:0000313" key="3">
    <source>
        <dbReference type="Proteomes" id="UP000307000"/>
    </source>
</evidence>
<dbReference type="Pfam" id="PF13835">
    <property type="entry name" value="DUF4194"/>
    <property type="match status" value="1"/>
</dbReference>
<evidence type="ECO:0008006" key="4">
    <source>
        <dbReference type="Google" id="ProtNLM"/>
    </source>
</evidence>
<dbReference type="AlphaFoldDB" id="A0A5B7WTC2"/>
<dbReference type="RefSeq" id="WP_138925666.1">
    <property type="nucleotide sequence ID" value="NZ_CP034412.1"/>
</dbReference>
<organism evidence="2 3">
    <name type="scientific">Glutamicibacter creatinolyticus</name>
    <dbReference type="NCBI Taxonomy" id="162496"/>
    <lineage>
        <taxon>Bacteria</taxon>
        <taxon>Bacillati</taxon>
        <taxon>Actinomycetota</taxon>
        <taxon>Actinomycetes</taxon>
        <taxon>Micrococcales</taxon>
        <taxon>Micrococcaceae</taxon>
        <taxon>Glutamicibacter</taxon>
    </lineage>
</organism>